<dbReference type="InterPro" id="IPR005467">
    <property type="entry name" value="His_kinase_dom"/>
</dbReference>
<evidence type="ECO:0000256" key="3">
    <source>
        <dbReference type="ARBA" id="ARBA00022553"/>
    </source>
</evidence>
<dbReference type="PATRIC" id="fig|1121448.10.peg.1047"/>
<proteinExistence type="predicted"/>
<dbReference type="Pfam" id="PF13426">
    <property type="entry name" value="PAS_9"/>
    <property type="match status" value="1"/>
</dbReference>
<dbReference type="CDD" id="cd00130">
    <property type="entry name" value="PAS"/>
    <property type="match status" value="1"/>
</dbReference>
<evidence type="ECO:0000256" key="5">
    <source>
        <dbReference type="ARBA" id="ARBA00022741"/>
    </source>
</evidence>
<dbReference type="Gene3D" id="3.30.565.10">
    <property type="entry name" value="Histidine kinase-like ATPase, C-terminal domain"/>
    <property type="match status" value="1"/>
</dbReference>
<dbReference type="eggNOG" id="COG4191">
    <property type="taxonomic scope" value="Bacteria"/>
</dbReference>
<keyword evidence="4" id="KW-0808">Transferase</keyword>
<evidence type="ECO:0000259" key="11">
    <source>
        <dbReference type="PROSITE" id="PS50112"/>
    </source>
</evidence>
<dbReference type="InterPro" id="IPR036097">
    <property type="entry name" value="HisK_dim/P_sf"/>
</dbReference>
<dbReference type="InterPro" id="IPR036890">
    <property type="entry name" value="HATPase_C_sf"/>
</dbReference>
<dbReference type="KEGG" id="dgg:DGI_1045"/>
<protein>
    <recommendedName>
        <fullName evidence="2">histidine kinase</fullName>
        <ecNumber evidence="2">2.7.13.3</ecNumber>
    </recommendedName>
</protein>
<dbReference type="Pfam" id="PF02518">
    <property type="entry name" value="HATPase_c"/>
    <property type="match status" value="1"/>
</dbReference>
<dbReference type="SUPFAM" id="SSF55874">
    <property type="entry name" value="ATPase domain of HSP90 chaperone/DNA topoisomerase II/histidine kinase"/>
    <property type="match status" value="1"/>
</dbReference>
<feature type="domain" description="Histidine kinase" evidence="10">
    <location>
        <begin position="183"/>
        <end position="406"/>
    </location>
</feature>
<evidence type="ECO:0000313" key="12">
    <source>
        <dbReference type="EMBL" id="AGW12920.1"/>
    </source>
</evidence>
<dbReference type="EC" id="2.7.13.3" evidence="2"/>
<dbReference type="STRING" id="1121448.DGI_1045"/>
<keyword evidence="6 12" id="KW-0418">Kinase</keyword>
<dbReference type="InterPro" id="IPR003661">
    <property type="entry name" value="HisK_dim/P_dom"/>
</dbReference>
<evidence type="ECO:0000313" key="13">
    <source>
        <dbReference type="Proteomes" id="UP000016587"/>
    </source>
</evidence>
<dbReference type="SMART" id="SM00387">
    <property type="entry name" value="HATPase_c"/>
    <property type="match status" value="1"/>
</dbReference>
<dbReference type="InterPro" id="IPR004358">
    <property type="entry name" value="Sig_transdc_His_kin-like_C"/>
</dbReference>
<dbReference type="CDD" id="cd00082">
    <property type="entry name" value="HisKA"/>
    <property type="match status" value="1"/>
</dbReference>
<reference evidence="12 13" key="1">
    <citation type="journal article" date="2013" name="J. Bacteriol.">
        <title>Roles of HynAB and Ech, the only two hydrogenases found in the model sulfate reducer Desulfovibrio gigas.</title>
        <authorList>
            <person name="Morais-Silva F.O."/>
            <person name="Santos C.I."/>
            <person name="Rodrigues R."/>
            <person name="Pereira I.A."/>
            <person name="Rodrigues-Pousada C."/>
        </authorList>
    </citation>
    <scope>NUCLEOTIDE SEQUENCE [LARGE SCALE GENOMIC DNA]</scope>
    <source>
        <strain evidence="13">ATCC 19364 / DSM 1382 / NCIMB 9332 / VKM B-1759</strain>
    </source>
</reference>
<keyword evidence="8" id="KW-0902">Two-component regulatory system</keyword>
<dbReference type="Proteomes" id="UP000016587">
    <property type="component" value="Chromosome"/>
</dbReference>
<dbReference type="InterPro" id="IPR000014">
    <property type="entry name" value="PAS"/>
</dbReference>
<dbReference type="PANTHER" id="PTHR43065">
    <property type="entry name" value="SENSOR HISTIDINE KINASE"/>
    <property type="match status" value="1"/>
</dbReference>
<gene>
    <name evidence="12" type="ORF">DGI_1045</name>
</gene>
<evidence type="ECO:0000259" key="10">
    <source>
        <dbReference type="PROSITE" id="PS50109"/>
    </source>
</evidence>
<keyword evidence="9" id="KW-0175">Coiled coil</keyword>
<evidence type="ECO:0000256" key="4">
    <source>
        <dbReference type="ARBA" id="ARBA00022679"/>
    </source>
</evidence>
<evidence type="ECO:0000256" key="7">
    <source>
        <dbReference type="ARBA" id="ARBA00022840"/>
    </source>
</evidence>
<dbReference type="HOGENOM" id="CLU_000445_114_39_7"/>
<dbReference type="PROSITE" id="PS50109">
    <property type="entry name" value="HIS_KIN"/>
    <property type="match status" value="1"/>
</dbReference>
<evidence type="ECO:0000256" key="8">
    <source>
        <dbReference type="ARBA" id="ARBA00023012"/>
    </source>
</evidence>
<dbReference type="Gene3D" id="3.30.450.20">
    <property type="entry name" value="PAS domain"/>
    <property type="match status" value="1"/>
</dbReference>
<sequence>MKTPASRPTSMADLIGIEHTKLDFFQEVQRKVEELKTANTESENQRQEITAILDGITDVMMVLSEDMRIISVNHVFTNLFSYPNEQTAVGRYCYELFRNEDEPCPECPAFRSLSTNSVCKETASFKIDGRTMQFEMVASPLKNPDWPQHRVLIFKRDVTMEKEYQAKYYQAEKLATIGVLATGVAHEVNNPLMAISGYAEGIQRRLSRVEHLMDPGMRQDFREYTETILKECRRCRDIVRALLNFGHPLSNRQGVVHLNAVVVETLRLLQYHLRKKRGVNVVEHLDPDLPAIEGDESQIKQVLLNLLTNATDAIEATGRQGCITVRTFRKGEDAVVLAVEDTGCGIPSGNCDKLFDPFYTTKPVGKGIGIGLSTCYAIVQEHQGEITVVSEPGKGSIFFVTLPLMQQDVDAKEHCHA</sequence>
<keyword evidence="13" id="KW-1185">Reference proteome</keyword>
<organism evidence="12 13">
    <name type="scientific">Megalodesulfovibrio gigas (strain ATCC 19364 / DSM 1382 / NCIMB 9332 / VKM B-1759)</name>
    <name type="common">Desulfovibrio gigas</name>
    <dbReference type="NCBI Taxonomy" id="1121448"/>
    <lineage>
        <taxon>Bacteria</taxon>
        <taxon>Pseudomonadati</taxon>
        <taxon>Thermodesulfobacteriota</taxon>
        <taxon>Desulfovibrionia</taxon>
        <taxon>Desulfovibrionales</taxon>
        <taxon>Desulfovibrionaceae</taxon>
        <taxon>Megalodesulfovibrio</taxon>
    </lineage>
</organism>
<dbReference type="InterPro" id="IPR035965">
    <property type="entry name" value="PAS-like_dom_sf"/>
</dbReference>
<evidence type="ECO:0000256" key="2">
    <source>
        <dbReference type="ARBA" id="ARBA00012438"/>
    </source>
</evidence>
<dbReference type="GO" id="GO:0000155">
    <property type="term" value="F:phosphorelay sensor kinase activity"/>
    <property type="evidence" value="ECO:0007669"/>
    <property type="project" value="InterPro"/>
</dbReference>
<comment type="catalytic activity">
    <reaction evidence="1">
        <text>ATP + protein L-histidine = ADP + protein N-phospho-L-histidine.</text>
        <dbReference type="EC" id="2.7.13.3"/>
    </reaction>
</comment>
<feature type="domain" description="PAS" evidence="11">
    <location>
        <begin position="45"/>
        <end position="101"/>
    </location>
</feature>
<feature type="coiled-coil region" evidence="9">
    <location>
        <begin position="25"/>
        <end position="52"/>
    </location>
</feature>
<dbReference type="SUPFAM" id="SSF47384">
    <property type="entry name" value="Homodimeric domain of signal transducing histidine kinase"/>
    <property type="match status" value="1"/>
</dbReference>
<keyword evidence="3" id="KW-0597">Phosphoprotein</keyword>
<dbReference type="PRINTS" id="PR00344">
    <property type="entry name" value="BCTRLSENSOR"/>
</dbReference>
<keyword evidence="5" id="KW-0547">Nucleotide-binding</keyword>
<dbReference type="EMBL" id="CP006585">
    <property type="protein sequence ID" value="AGW12920.1"/>
    <property type="molecule type" value="Genomic_DNA"/>
</dbReference>
<keyword evidence="7" id="KW-0067">ATP-binding</keyword>
<dbReference type="InterPro" id="IPR003594">
    <property type="entry name" value="HATPase_dom"/>
</dbReference>
<dbReference type="Gene3D" id="1.10.287.130">
    <property type="match status" value="1"/>
</dbReference>
<dbReference type="AlphaFoldDB" id="T2G8K1"/>
<dbReference type="NCBIfam" id="TIGR00229">
    <property type="entry name" value="sensory_box"/>
    <property type="match status" value="1"/>
</dbReference>
<dbReference type="GO" id="GO:0005524">
    <property type="term" value="F:ATP binding"/>
    <property type="evidence" value="ECO:0007669"/>
    <property type="project" value="UniProtKB-KW"/>
</dbReference>
<dbReference type="PANTHER" id="PTHR43065:SF10">
    <property type="entry name" value="PEROXIDE STRESS-ACTIVATED HISTIDINE KINASE MAK3"/>
    <property type="match status" value="1"/>
</dbReference>
<accession>T2G8K1</accession>
<evidence type="ECO:0000256" key="9">
    <source>
        <dbReference type="SAM" id="Coils"/>
    </source>
</evidence>
<reference evidence="13" key="2">
    <citation type="submission" date="2013-07" db="EMBL/GenBank/DDBJ databases">
        <authorList>
            <person name="Morais-Silva F.O."/>
            <person name="Rezende A.M."/>
            <person name="Pimentel C."/>
            <person name="Resende D.M."/>
            <person name="Santos C.I."/>
            <person name="Clemente C."/>
            <person name="de Oliveira L.M."/>
            <person name="da Silva S.M."/>
            <person name="Costa D.A."/>
            <person name="Varela-Raposo A."/>
            <person name="Horacio E.C.A."/>
            <person name="Matos M."/>
            <person name="Flores O."/>
            <person name="Ruiz J.C."/>
            <person name="Rodrigues-Pousada C."/>
        </authorList>
    </citation>
    <scope>NUCLEOTIDE SEQUENCE [LARGE SCALE GENOMIC DNA]</scope>
    <source>
        <strain evidence="13">ATCC 19364 / DSM 1382 / NCIMB 9332 / VKM B-1759</strain>
    </source>
</reference>
<evidence type="ECO:0000256" key="1">
    <source>
        <dbReference type="ARBA" id="ARBA00000085"/>
    </source>
</evidence>
<evidence type="ECO:0000256" key="6">
    <source>
        <dbReference type="ARBA" id="ARBA00022777"/>
    </source>
</evidence>
<dbReference type="PROSITE" id="PS50112">
    <property type="entry name" value="PAS"/>
    <property type="match status" value="1"/>
</dbReference>
<dbReference type="SMART" id="SM00388">
    <property type="entry name" value="HisKA"/>
    <property type="match status" value="1"/>
</dbReference>
<dbReference type="Pfam" id="PF00512">
    <property type="entry name" value="HisKA"/>
    <property type="match status" value="1"/>
</dbReference>
<dbReference type="SUPFAM" id="SSF55785">
    <property type="entry name" value="PYP-like sensor domain (PAS domain)"/>
    <property type="match status" value="1"/>
</dbReference>
<name>T2G8K1_MEGG1</name>